<reference evidence="8 9" key="1">
    <citation type="journal article" date="2016" name="Nat. Commun.">
        <title>Thousands of microbial genomes shed light on interconnected biogeochemical processes in an aquifer system.</title>
        <authorList>
            <person name="Anantharaman K."/>
            <person name="Brown C.T."/>
            <person name="Hug L.A."/>
            <person name="Sharon I."/>
            <person name="Castelle C.J."/>
            <person name="Probst A.J."/>
            <person name="Thomas B.C."/>
            <person name="Singh A."/>
            <person name="Wilkins M.J."/>
            <person name="Karaoz U."/>
            <person name="Brodie E.L."/>
            <person name="Williams K.H."/>
            <person name="Hubbard S.S."/>
            <person name="Banfield J.F."/>
        </authorList>
    </citation>
    <scope>NUCLEOTIDE SEQUENCE [LARGE SCALE GENOMIC DNA]</scope>
</reference>
<dbReference type="InterPro" id="IPR032816">
    <property type="entry name" value="VTT_dom"/>
</dbReference>
<dbReference type="PANTHER" id="PTHR42709">
    <property type="entry name" value="ALKALINE PHOSPHATASE LIKE PROTEIN"/>
    <property type="match status" value="1"/>
</dbReference>
<evidence type="ECO:0000256" key="1">
    <source>
        <dbReference type="ARBA" id="ARBA00004651"/>
    </source>
</evidence>
<comment type="caution">
    <text evidence="8">The sequence shown here is derived from an EMBL/GenBank/DDBJ whole genome shotgun (WGS) entry which is preliminary data.</text>
</comment>
<dbReference type="GO" id="GO:0005886">
    <property type="term" value="C:plasma membrane"/>
    <property type="evidence" value="ECO:0007669"/>
    <property type="project" value="UniProtKB-SubCell"/>
</dbReference>
<comment type="subcellular location">
    <subcellularLocation>
        <location evidence="1">Cell membrane</location>
        <topology evidence="1">Multi-pass membrane protein</topology>
    </subcellularLocation>
</comment>
<feature type="transmembrane region" description="Helical" evidence="6">
    <location>
        <begin position="58"/>
        <end position="79"/>
    </location>
</feature>
<dbReference type="AlphaFoldDB" id="A0A1F7JJI9"/>
<dbReference type="Proteomes" id="UP000176376">
    <property type="component" value="Unassembled WGS sequence"/>
</dbReference>
<organism evidence="8 9">
    <name type="scientific">Candidatus Roizmanbacteria bacterium RIFCSPLOWO2_02_FULL_38_10</name>
    <dbReference type="NCBI Taxonomy" id="1802074"/>
    <lineage>
        <taxon>Bacteria</taxon>
        <taxon>Candidatus Roizmaniibacteriota</taxon>
    </lineage>
</organism>
<evidence type="ECO:0000256" key="6">
    <source>
        <dbReference type="SAM" id="Phobius"/>
    </source>
</evidence>
<sequence>MLEGIIAFLSTLIIDLISRTGYFGIFFLMTIESALIPMPSEVTMPFSGYLASTGKFNFWWVVIIGTIANLVGSVIIYLIGHWGEDTFAHQCIRKYGKYILISEHELQKSEKWFRDHGDKIVFFSRVLPVVRTYISLPAGAAHMNFKRFCILTTLGSFIWSIFLTYIGFVLGKNWNSLHPYYQKFEYIIVGGFFILGIYWLWHKYKKVFKK</sequence>
<evidence type="ECO:0000256" key="3">
    <source>
        <dbReference type="ARBA" id="ARBA00022692"/>
    </source>
</evidence>
<keyword evidence="4 6" id="KW-1133">Transmembrane helix</keyword>
<keyword evidence="2" id="KW-1003">Cell membrane</keyword>
<dbReference type="STRING" id="1802074.A3J15_00995"/>
<evidence type="ECO:0000313" key="9">
    <source>
        <dbReference type="Proteomes" id="UP000176376"/>
    </source>
</evidence>
<gene>
    <name evidence="8" type="ORF">A3J15_00995</name>
</gene>
<dbReference type="InterPro" id="IPR051311">
    <property type="entry name" value="DedA_domain"/>
</dbReference>
<evidence type="ECO:0000313" key="8">
    <source>
        <dbReference type="EMBL" id="OGK55773.1"/>
    </source>
</evidence>
<keyword evidence="5 6" id="KW-0472">Membrane</keyword>
<protein>
    <recommendedName>
        <fullName evidence="7">VTT domain-containing protein</fullName>
    </recommendedName>
</protein>
<evidence type="ECO:0000256" key="2">
    <source>
        <dbReference type="ARBA" id="ARBA00022475"/>
    </source>
</evidence>
<feature type="domain" description="VTT" evidence="7">
    <location>
        <begin position="39"/>
        <end position="167"/>
    </location>
</feature>
<evidence type="ECO:0000256" key="5">
    <source>
        <dbReference type="ARBA" id="ARBA00023136"/>
    </source>
</evidence>
<accession>A0A1F7JJI9</accession>
<evidence type="ECO:0000256" key="4">
    <source>
        <dbReference type="ARBA" id="ARBA00022989"/>
    </source>
</evidence>
<feature type="transmembrane region" description="Helical" evidence="6">
    <location>
        <begin position="183"/>
        <end position="201"/>
    </location>
</feature>
<dbReference type="Pfam" id="PF09335">
    <property type="entry name" value="VTT_dom"/>
    <property type="match status" value="1"/>
</dbReference>
<feature type="transmembrane region" description="Helical" evidence="6">
    <location>
        <begin position="148"/>
        <end position="171"/>
    </location>
</feature>
<feature type="transmembrane region" description="Helical" evidence="6">
    <location>
        <begin position="21"/>
        <end position="38"/>
    </location>
</feature>
<keyword evidence="3 6" id="KW-0812">Transmembrane</keyword>
<proteinExistence type="predicted"/>
<name>A0A1F7JJI9_9BACT</name>
<evidence type="ECO:0000259" key="7">
    <source>
        <dbReference type="Pfam" id="PF09335"/>
    </source>
</evidence>
<dbReference type="PANTHER" id="PTHR42709:SF6">
    <property type="entry name" value="UNDECAPRENYL PHOSPHATE TRANSPORTER A"/>
    <property type="match status" value="1"/>
</dbReference>
<dbReference type="EMBL" id="MGAY01000053">
    <property type="protein sequence ID" value="OGK55773.1"/>
    <property type="molecule type" value="Genomic_DNA"/>
</dbReference>